<reference evidence="1" key="1">
    <citation type="journal article" date="2022" name="Int. J. Mol. Sci.">
        <title>Draft Genome of Tanacetum Coccineum: Genomic Comparison of Closely Related Tanacetum-Family Plants.</title>
        <authorList>
            <person name="Yamashiro T."/>
            <person name="Shiraishi A."/>
            <person name="Nakayama K."/>
            <person name="Satake H."/>
        </authorList>
    </citation>
    <scope>NUCLEOTIDE SEQUENCE</scope>
</reference>
<reference evidence="1" key="2">
    <citation type="submission" date="2022-01" db="EMBL/GenBank/DDBJ databases">
        <authorList>
            <person name="Yamashiro T."/>
            <person name="Shiraishi A."/>
            <person name="Satake H."/>
            <person name="Nakayama K."/>
        </authorList>
    </citation>
    <scope>NUCLEOTIDE SEQUENCE</scope>
</reference>
<dbReference type="Proteomes" id="UP001151760">
    <property type="component" value="Unassembled WGS sequence"/>
</dbReference>
<protein>
    <submittedName>
        <fullName evidence="1">Uncharacterized protein</fullName>
    </submittedName>
</protein>
<sequence length="260" mass="29922">MPPIYDAKLAETMAKYYPDLVCKYYPDYPSYTPPPTSKPSRLKESLVSLANTMAKIELASKCLTASTANLVPISTKTTITRSGSNDHTTNHIHQPTTHDTHINPHTLCAFDDYKSLTDINKSDNTMVKLLTDTPSITKIEIMVVTHIPLSLWFDLLAKTSHKTTRLRHDIAIFHQTTIHETYGVATFINDKLAICRFTEILHRVHQYPPPMFVFLQTELKPHWELHDRRYKTMILEDKDRFQEGSIDTCMRMRMKTNVTS</sequence>
<keyword evidence="2" id="KW-1185">Reference proteome</keyword>
<gene>
    <name evidence="1" type="ORF">Tco_0940830</name>
</gene>
<dbReference type="EMBL" id="BQNB010015520">
    <property type="protein sequence ID" value="GJT40965.1"/>
    <property type="molecule type" value="Genomic_DNA"/>
</dbReference>
<comment type="caution">
    <text evidence="1">The sequence shown here is derived from an EMBL/GenBank/DDBJ whole genome shotgun (WGS) entry which is preliminary data.</text>
</comment>
<organism evidence="1 2">
    <name type="scientific">Tanacetum coccineum</name>
    <dbReference type="NCBI Taxonomy" id="301880"/>
    <lineage>
        <taxon>Eukaryota</taxon>
        <taxon>Viridiplantae</taxon>
        <taxon>Streptophyta</taxon>
        <taxon>Embryophyta</taxon>
        <taxon>Tracheophyta</taxon>
        <taxon>Spermatophyta</taxon>
        <taxon>Magnoliopsida</taxon>
        <taxon>eudicotyledons</taxon>
        <taxon>Gunneridae</taxon>
        <taxon>Pentapetalae</taxon>
        <taxon>asterids</taxon>
        <taxon>campanulids</taxon>
        <taxon>Asterales</taxon>
        <taxon>Asteraceae</taxon>
        <taxon>Asteroideae</taxon>
        <taxon>Anthemideae</taxon>
        <taxon>Anthemidinae</taxon>
        <taxon>Tanacetum</taxon>
    </lineage>
</organism>
<accession>A0ABQ5DP38</accession>
<evidence type="ECO:0000313" key="2">
    <source>
        <dbReference type="Proteomes" id="UP001151760"/>
    </source>
</evidence>
<evidence type="ECO:0000313" key="1">
    <source>
        <dbReference type="EMBL" id="GJT40965.1"/>
    </source>
</evidence>
<proteinExistence type="predicted"/>
<name>A0ABQ5DP38_9ASTR</name>